<accession>A0A8S5TK06</accession>
<sequence length="169" mass="19577">MASKFLNRDGLQRVLEHLKTKFAPLDSPKFIGKPTVKTPDYTRSTDGKEIINREYASAMFQDFKRYFEENLTAFHLRITASPSDWKEKEGRLVYTRLASETFNMDLCSVFIRLDSLKLSPERYIEALTKHPLGFTQNMEIYTIGEKPTYELPLIIDLFPSEDLTNRLGG</sequence>
<proteinExistence type="predicted"/>
<organism evidence="1">
    <name type="scientific">Siphoviridae sp. ctgmM3</name>
    <dbReference type="NCBI Taxonomy" id="2827912"/>
    <lineage>
        <taxon>Viruses</taxon>
        <taxon>Duplodnaviria</taxon>
        <taxon>Heunggongvirae</taxon>
        <taxon>Uroviricota</taxon>
        <taxon>Caudoviricetes</taxon>
    </lineage>
</organism>
<name>A0A8S5TK06_9CAUD</name>
<evidence type="ECO:0000313" key="1">
    <source>
        <dbReference type="EMBL" id="DAF63456.1"/>
    </source>
</evidence>
<reference evidence="1" key="1">
    <citation type="journal article" date="2021" name="Proc. Natl. Acad. Sci. U.S.A.">
        <title>A Catalog of Tens of Thousands of Viruses from Human Metagenomes Reveals Hidden Associations with Chronic Diseases.</title>
        <authorList>
            <person name="Tisza M.J."/>
            <person name="Buck C.B."/>
        </authorList>
    </citation>
    <scope>NUCLEOTIDE SEQUENCE</scope>
    <source>
        <strain evidence="1">CtgmM3</strain>
    </source>
</reference>
<dbReference type="EMBL" id="BK032840">
    <property type="protein sequence ID" value="DAF63456.1"/>
    <property type="molecule type" value="Genomic_DNA"/>
</dbReference>
<protein>
    <submittedName>
        <fullName evidence="1">Uncharacterized protein</fullName>
    </submittedName>
</protein>